<dbReference type="Proteomes" id="UP001141552">
    <property type="component" value="Unassembled WGS sequence"/>
</dbReference>
<evidence type="ECO:0000259" key="2">
    <source>
        <dbReference type="PROSITE" id="PS50891"/>
    </source>
</evidence>
<evidence type="ECO:0000256" key="1">
    <source>
        <dbReference type="ARBA" id="ARBA00005474"/>
    </source>
</evidence>
<dbReference type="OrthoDB" id="684652at2759"/>
<reference evidence="3" key="2">
    <citation type="journal article" date="2023" name="Plants (Basel)">
        <title>Annotation of the Turnera subulata (Passifloraceae) Draft Genome Reveals the S-Locus Evolved after the Divergence of Turneroideae from Passifloroideae in a Stepwise Manner.</title>
        <authorList>
            <person name="Henning P.M."/>
            <person name="Roalson E.H."/>
            <person name="Mir W."/>
            <person name="McCubbin A.G."/>
            <person name="Shore J.S."/>
        </authorList>
    </citation>
    <scope>NUCLEOTIDE SEQUENCE</scope>
    <source>
        <strain evidence="3">F60SS</strain>
    </source>
</reference>
<dbReference type="EMBL" id="JAKUCV010002314">
    <property type="protein sequence ID" value="KAJ4843108.1"/>
    <property type="molecule type" value="Genomic_DNA"/>
</dbReference>
<sequence length="177" mass="20293">MKDFQKILKRSKMSNATRCAACKSLRRRCPQDCVLAPYFPPENPRRFADVHKVFGASNVTKMLQELPEHFRAAAAECMSIEASTRIRDPIYGCAGLIFGLQQQIIQVQSELAKTKSEMTLHNYVQEKQNQVQEDYVVDANGEYDGGEELLWLLNSSGQQNHHINFDNQQQQDNYSHQ</sequence>
<protein>
    <recommendedName>
        <fullName evidence="2">LOB domain-containing protein</fullName>
    </recommendedName>
</protein>
<evidence type="ECO:0000313" key="3">
    <source>
        <dbReference type="EMBL" id="KAJ4843108.1"/>
    </source>
</evidence>
<gene>
    <name evidence="3" type="ORF">Tsubulata_002889</name>
</gene>
<dbReference type="Pfam" id="PF03195">
    <property type="entry name" value="LOB"/>
    <property type="match status" value="1"/>
</dbReference>
<dbReference type="AlphaFoldDB" id="A0A9Q0G3W6"/>
<proteinExistence type="inferred from homology"/>
<dbReference type="PROSITE" id="PS50891">
    <property type="entry name" value="LOB"/>
    <property type="match status" value="1"/>
</dbReference>
<reference evidence="3" key="1">
    <citation type="submission" date="2022-02" db="EMBL/GenBank/DDBJ databases">
        <authorList>
            <person name="Henning P.M."/>
            <person name="McCubbin A.G."/>
            <person name="Shore J.S."/>
        </authorList>
    </citation>
    <scope>NUCLEOTIDE SEQUENCE</scope>
    <source>
        <strain evidence="3">F60SS</strain>
        <tissue evidence="3">Leaves</tissue>
    </source>
</reference>
<comment type="similarity">
    <text evidence="1">Belongs to the LOB domain-containing protein family.</text>
</comment>
<dbReference type="PANTHER" id="PTHR31301">
    <property type="entry name" value="LOB DOMAIN-CONTAINING PROTEIN 4-RELATED"/>
    <property type="match status" value="1"/>
</dbReference>
<feature type="non-terminal residue" evidence="3">
    <location>
        <position position="177"/>
    </location>
</feature>
<keyword evidence="4" id="KW-1185">Reference proteome</keyword>
<dbReference type="PANTHER" id="PTHR31301:SF153">
    <property type="entry name" value="LOB DOMAIN-CONTAINING PROTEIN 26"/>
    <property type="match status" value="1"/>
</dbReference>
<dbReference type="InterPro" id="IPR004883">
    <property type="entry name" value="LOB"/>
</dbReference>
<feature type="domain" description="LOB" evidence="2">
    <location>
        <begin position="17"/>
        <end position="118"/>
    </location>
</feature>
<accession>A0A9Q0G3W6</accession>
<evidence type="ECO:0000313" key="4">
    <source>
        <dbReference type="Proteomes" id="UP001141552"/>
    </source>
</evidence>
<comment type="caution">
    <text evidence="3">The sequence shown here is derived from an EMBL/GenBank/DDBJ whole genome shotgun (WGS) entry which is preliminary data.</text>
</comment>
<name>A0A9Q0G3W6_9ROSI</name>
<organism evidence="3 4">
    <name type="scientific">Turnera subulata</name>
    <dbReference type="NCBI Taxonomy" id="218843"/>
    <lineage>
        <taxon>Eukaryota</taxon>
        <taxon>Viridiplantae</taxon>
        <taxon>Streptophyta</taxon>
        <taxon>Embryophyta</taxon>
        <taxon>Tracheophyta</taxon>
        <taxon>Spermatophyta</taxon>
        <taxon>Magnoliopsida</taxon>
        <taxon>eudicotyledons</taxon>
        <taxon>Gunneridae</taxon>
        <taxon>Pentapetalae</taxon>
        <taxon>rosids</taxon>
        <taxon>fabids</taxon>
        <taxon>Malpighiales</taxon>
        <taxon>Passifloraceae</taxon>
        <taxon>Turnera</taxon>
    </lineage>
</organism>